<dbReference type="EMBL" id="PYGD01000001">
    <property type="protein sequence ID" value="PSK94378.1"/>
    <property type="molecule type" value="Genomic_DNA"/>
</dbReference>
<feature type="transmembrane region" description="Helical" evidence="1">
    <location>
        <begin position="94"/>
        <end position="116"/>
    </location>
</feature>
<keyword evidence="1" id="KW-0472">Membrane</keyword>
<evidence type="ECO:0000313" key="3">
    <source>
        <dbReference type="Proteomes" id="UP000240572"/>
    </source>
</evidence>
<accession>A0A2P8DAY1</accession>
<dbReference type="OrthoDB" id="6400838at2"/>
<evidence type="ECO:0000313" key="2">
    <source>
        <dbReference type="EMBL" id="PSK94378.1"/>
    </source>
</evidence>
<keyword evidence="3" id="KW-1185">Reference proteome</keyword>
<gene>
    <name evidence="2" type="ORF">B0I18_101533</name>
</gene>
<evidence type="ECO:0000256" key="1">
    <source>
        <dbReference type="SAM" id="Phobius"/>
    </source>
</evidence>
<protein>
    <submittedName>
        <fullName evidence="2">Uncharacterized protein</fullName>
    </submittedName>
</protein>
<organism evidence="2 3">
    <name type="scientific">Taibaiella chishuiensis</name>
    <dbReference type="NCBI Taxonomy" id="1434707"/>
    <lineage>
        <taxon>Bacteria</taxon>
        <taxon>Pseudomonadati</taxon>
        <taxon>Bacteroidota</taxon>
        <taxon>Chitinophagia</taxon>
        <taxon>Chitinophagales</taxon>
        <taxon>Chitinophagaceae</taxon>
        <taxon>Taibaiella</taxon>
    </lineage>
</organism>
<sequence length="167" mass="18195">MKFSPYENFVLRSRLSPEAAADKLEKAVVTFGSGRSSAFSSDPNRPFRGTVSGTDFKITRIIGYRNSFAPVITGTLSGYPGTELDIRMRMHTGVLIFCCIWMGAIGLSAILAATGFYNTANAAVPFPMLPICLFMLVAAYVMATAGFKYESRKSKNLLKALLEAEIL</sequence>
<keyword evidence="1" id="KW-1133">Transmembrane helix</keyword>
<dbReference type="AlphaFoldDB" id="A0A2P8DAY1"/>
<reference evidence="2 3" key="1">
    <citation type="submission" date="2018-03" db="EMBL/GenBank/DDBJ databases">
        <title>Genomic Encyclopedia of Type Strains, Phase III (KMG-III): the genomes of soil and plant-associated and newly described type strains.</title>
        <authorList>
            <person name="Whitman W."/>
        </authorList>
    </citation>
    <scope>NUCLEOTIDE SEQUENCE [LARGE SCALE GENOMIC DNA]</scope>
    <source>
        <strain evidence="2 3">CGMCC 1.12700</strain>
    </source>
</reference>
<proteinExistence type="predicted"/>
<feature type="transmembrane region" description="Helical" evidence="1">
    <location>
        <begin position="128"/>
        <end position="149"/>
    </location>
</feature>
<name>A0A2P8DAY1_9BACT</name>
<keyword evidence="1" id="KW-0812">Transmembrane</keyword>
<comment type="caution">
    <text evidence="2">The sequence shown here is derived from an EMBL/GenBank/DDBJ whole genome shotgun (WGS) entry which is preliminary data.</text>
</comment>
<dbReference type="Proteomes" id="UP000240572">
    <property type="component" value="Unassembled WGS sequence"/>
</dbReference>
<dbReference type="RefSeq" id="WP_106521087.1">
    <property type="nucleotide sequence ID" value="NZ_PYGD01000001.1"/>
</dbReference>